<proteinExistence type="predicted"/>
<evidence type="ECO:0000313" key="2">
    <source>
        <dbReference type="EMBL" id="MBE5064258.1"/>
    </source>
</evidence>
<feature type="domain" description="THIF-type NAD/FAD binding fold" evidence="1">
    <location>
        <begin position="312"/>
        <end position="509"/>
    </location>
</feature>
<dbReference type="InterPro" id="IPR000594">
    <property type="entry name" value="ThiF_NAD_FAD-bd"/>
</dbReference>
<dbReference type="Pfam" id="PF00899">
    <property type="entry name" value="ThiF"/>
    <property type="match status" value="1"/>
</dbReference>
<dbReference type="InterPro" id="IPR045886">
    <property type="entry name" value="ThiF/MoeB/HesA"/>
</dbReference>
<evidence type="ECO:0000259" key="1">
    <source>
        <dbReference type="Pfam" id="PF00899"/>
    </source>
</evidence>
<comment type="caution">
    <text evidence="2">The sequence shown here is derived from an EMBL/GenBank/DDBJ whole genome shotgun (WGS) entry which is preliminary data.</text>
</comment>
<keyword evidence="2" id="KW-0548">Nucleotidyltransferase</keyword>
<dbReference type="PANTHER" id="PTHR43267:SF1">
    <property type="entry name" value="TRNA THREONYLCARBAMOYLADENOSINE DEHYDRATASE"/>
    <property type="match status" value="1"/>
</dbReference>
<dbReference type="SUPFAM" id="SSF69572">
    <property type="entry name" value="Activating enzymes of the ubiquitin-like proteins"/>
    <property type="match status" value="1"/>
</dbReference>
<name>A0ABR9RMS2_9FIRM</name>
<dbReference type="Gene3D" id="3.40.50.720">
    <property type="entry name" value="NAD(P)-binding Rossmann-like Domain"/>
    <property type="match status" value="1"/>
</dbReference>
<evidence type="ECO:0000313" key="3">
    <source>
        <dbReference type="Proteomes" id="UP000758652"/>
    </source>
</evidence>
<reference evidence="2 3" key="1">
    <citation type="submission" date="2020-10" db="EMBL/GenBank/DDBJ databases">
        <title>ChiBAC.</title>
        <authorList>
            <person name="Zenner C."/>
            <person name="Hitch T.C.A."/>
            <person name="Clavel T."/>
        </authorList>
    </citation>
    <scope>NUCLEOTIDE SEQUENCE [LARGE SCALE GENOMIC DNA]</scope>
    <source>
        <strain evidence="2 3">DSM 108991</strain>
    </source>
</reference>
<dbReference type="EMBL" id="JADCKL010000015">
    <property type="protein sequence ID" value="MBE5064258.1"/>
    <property type="molecule type" value="Genomic_DNA"/>
</dbReference>
<organism evidence="2 3">
    <name type="scientific">Claveliimonas monacensis</name>
    <dbReference type="NCBI Taxonomy" id="2779351"/>
    <lineage>
        <taxon>Bacteria</taxon>
        <taxon>Bacillati</taxon>
        <taxon>Bacillota</taxon>
        <taxon>Clostridia</taxon>
        <taxon>Lachnospirales</taxon>
        <taxon>Lachnospiraceae</taxon>
        <taxon>Claveliimonas</taxon>
    </lineage>
</organism>
<keyword evidence="3" id="KW-1185">Reference proteome</keyword>
<dbReference type="GO" id="GO:0016779">
    <property type="term" value="F:nucleotidyltransferase activity"/>
    <property type="evidence" value="ECO:0007669"/>
    <property type="project" value="UniProtKB-KW"/>
</dbReference>
<accession>A0ABR9RMS2</accession>
<dbReference type="RefSeq" id="WP_226395603.1">
    <property type="nucleotide sequence ID" value="NZ_JADCKL010000015.1"/>
</dbReference>
<dbReference type="Proteomes" id="UP000758652">
    <property type="component" value="Unassembled WGS sequence"/>
</dbReference>
<keyword evidence="2" id="KW-0808">Transferase</keyword>
<protein>
    <submittedName>
        <fullName evidence="2">ThiF family adenylyltransferase</fullName>
    </submittedName>
</protein>
<gene>
    <name evidence="2" type="ORF">INF30_13455</name>
</gene>
<dbReference type="PANTHER" id="PTHR43267">
    <property type="entry name" value="TRNA THREONYLCARBAMOYLADENOSINE DEHYDRATASE"/>
    <property type="match status" value="1"/>
</dbReference>
<dbReference type="InterPro" id="IPR035985">
    <property type="entry name" value="Ubiquitin-activating_enz"/>
</dbReference>
<sequence>MDKTEIISKILDSYEEITITDEREDIVFFEMKGKEYGCWYSKIDQDTSSPFILVKNDTSYDYPHILPTSIPVDKNLANQYRYVCLDENDSTVIFLQSFEEKIVGLIEKLIKLLSLSDIEKEEEFQKEFLFYWNEVADCSGIFNVYLGQERKFQRLNVYKNNNGKIRFVANGISLNDVDEEINGKKKWKHLPELPAFYIPITDKRRILPPTRDKKWTAENIQMIVCGKKFNRISHDSYISLGKEKIKTNNVAIVFEMEVAGNYIDFTAIIRFKSAKNDTLLNKIRQEIIEVLPVVSRRVDYYYLCKQIGNETSLLDKKVLLVGAGSLGSYIAKEIVKAGVKEITIYDKESLVDENLLRHTVCDFWVGHSKAVGLKYELETIHPEIHINAVNKNIDNNLLISEIKKVDLVLFTVGSSDVQLEMNKVLKNKKCTAKVVYTWLEAGGENSHVLVIDYSKKGCFQCLFTDRNGGLINNKVNKNSDVEVYKIRNGCGGTRVAYGNAVLLRTTAVLLDVIRKVFEMPESLNKLIDITPISVMDMEDMFVERKCGCCGDENNK</sequence>